<evidence type="ECO:0000313" key="3">
    <source>
        <dbReference type="EMBL" id="EHM40470.1"/>
    </source>
</evidence>
<evidence type="ECO:0000259" key="2">
    <source>
        <dbReference type="PROSITE" id="PS50943"/>
    </source>
</evidence>
<dbReference type="Proteomes" id="UP000004459">
    <property type="component" value="Unassembled WGS sequence"/>
</dbReference>
<dbReference type="PANTHER" id="PTHR46558:SF11">
    <property type="entry name" value="HTH-TYPE TRANSCRIPTIONAL REGULATOR XRE"/>
    <property type="match status" value="1"/>
</dbReference>
<reference evidence="3 4" key="1">
    <citation type="submission" date="2011-08" db="EMBL/GenBank/DDBJ databases">
        <authorList>
            <person name="Weinstock G."/>
            <person name="Sodergren E."/>
            <person name="Clifton S."/>
            <person name="Fulton L."/>
            <person name="Fulton B."/>
            <person name="Courtney L."/>
            <person name="Fronick C."/>
            <person name="Harrison M."/>
            <person name="Strong C."/>
            <person name="Farmer C."/>
            <person name="Delahaunty K."/>
            <person name="Markovic C."/>
            <person name="Hall O."/>
            <person name="Minx P."/>
            <person name="Tomlinson C."/>
            <person name="Mitreva M."/>
            <person name="Hou S."/>
            <person name="Chen J."/>
            <person name="Wollam A."/>
            <person name="Pepin K.H."/>
            <person name="Johnson M."/>
            <person name="Bhonagiri V."/>
            <person name="Zhang X."/>
            <person name="Suruliraj S."/>
            <person name="Warren W."/>
            <person name="Chinwalla A."/>
            <person name="Mardis E.R."/>
            <person name="Wilson R.K."/>
        </authorList>
    </citation>
    <scope>NUCLEOTIDE SEQUENCE [LARGE SCALE GENOMIC DNA]</scope>
    <source>
        <strain evidence="3 4">ATCC 29863</strain>
    </source>
</reference>
<comment type="caution">
    <text evidence="3">The sequence shown here is derived from an EMBL/GenBank/DDBJ whole genome shotgun (WGS) entry which is preliminary data.</text>
</comment>
<gene>
    <name evidence="3" type="ORF">HMPREF0372_03541</name>
</gene>
<dbReference type="STRING" id="292800.A4U99_11250"/>
<evidence type="ECO:0000313" key="4">
    <source>
        <dbReference type="Proteomes" id="UP000004459"/>
    </source>
</evidence>
<name>G9YVH6_FLAPL</name>
<evidence type="ECO:0000256" key="1">
    <source>
        <dbReference type="ARBA" id="ARBA00023125"/>
    </source>
</evidence>
<dbReference type="Pfam" id="PF01381">
    <property type="entry name" value="HTH_3"/>
    <property type="match status" value="1"/>
</dbReference>
<dbReference type="PANTHER" id="PTHR46558">
    <property type="entry name" value="TRACRIPTIONAL REGULATORY PROTEIN-RELATED-RELATED"/>
    <property type="match status" value="1"/>
</dbReference>
<dbReference type="SMART" id="SM00530">
    <property type="entry name" value="HTH_XRE"/>
    <property type="match status" value="1"/>
</dbReference>
<dbReference type="Gene3D" id="1.10.260.40">
    <property type="entry name" value="lambda repressor-like DNA-binding domains"/>
    <property type="match status" value="1"/>
</dbReference>
<dbReference type="AlphaFoldDB" id="G9YVH6"/>
<dbReference type="InterPro" id="IPR001387">
    <property type="entry name" value="Cro/C1-type_HTH"/>
</dbReference>
<organism evidence="3 4">
    <name type="scientific">Flavonifractor plautii ATCC 29863</name>
    <dbReference type="NCBI Taxonomy" id="411475"/>
    <lineage>
        <taxon>Bacteria</taxon>
        <taxon>Bacillati</taxon>
        <taxon>Bacillota</taxon>
        <taxon>Clostridia</taxon>
        <taxon>Eubacteriales</taxon>
        <taxon>Oscillospiraceae</taxon>
        <taxon>Flavonifractor</taxon>
    </lineage>
</organism>
<dbReference type="InterPro" id="IPR010982">
    <property type="entry name" value="Lambda_DNA-bd_dom_sf"/>
</dbReference>
<sequence>MSREERKMATFEERLTKLRTKAGVSQQAIGDALNVSRWAVHNYEAGKNRPDFDGLIALADYFDVSLDYLVGRSDRRERNP</sequence>
<dbReference type="PATRIC" id="fig|411475.3.peg.3054"/>
<keyword evidence="1 3" id="KW-0238">DNA-binding</keyword>
<dbReference type="EMBL" id="AGCK01000287">
    <property type="protein sequence ID" value="EHM40470.1"/>
    <property type="molecule type" value="Genomic_DNA"/>
</dbReference>
<feature type="domain" description="HTH cro/C1-type" evidence="2">
    <location>
        <begin position="15"/>
        <end position="69"/>
    </location>
</feature>
<dbReference type="HOGENOM" id="CLU_066192_62_4_9"/>
<dbReference type="PROSITE" id="PS50943">
    <property type="entry name" value="HTH_CROC1"/>
    <property type="match status" value="1"/>
</dbReference>
<dbReference type="GO" id="GO:0003677">
    <property type="term" value="F:DNA binding"/>
    <property type="evidence" value="ECO:0007669"/>
    <property type="project" value="UniProtKB-KW"/>
</dbReference>
<dbReference type="SUPFAM" id="SSF47413">
    <property type="entry name" value="lambda repressor-like DNA-binding domains"/>
    <property type="match status" value="1"/>
</dbReference>
<accession>G9YVH6</accession>
<dbReference type="CDD" id="cd00093">
    <property type="entry name" value="HTH_XRE"/>
    <property type="match status" value="1"/>
</dbReference>
<protein>
    <submittedName>
        <fullName evidence="3">DNA-binding helix-turn-helix protein</fullName>
    </submittedName>
</protein>
<proteinExistence type="predicted"/>